<keyword evidence="1 3" id="KW-0853">WD repeat</keyword>
<dbReference type="InterPro" id="IPR011659">
    <property type="entry name" value="WD40"/>
</dbReference>
<dbReference type="InterPro" id="IPR019775">
    <property type="entry name" value="WD40_repeat_CS"/>
</dbReference>
<evidence type="ECO:0000256" key="3">
    <source>
        <dbReference type="PROSITE-ProRule" id="PRU00221"/>
    </source>
</evidence>
<feature type="region of interest" description="Disordered" evidence="4">
    <location>
        <begin position="51"/>
        <end position="93"/>
    </location>
</feature>
<evidence type="ECO:0000256" key="2">
    <source>
        <dbReference type="ARBA" id="ARBA00022737"/>
    </source>
</evidence>
<feature type="compositionally biased region" description="Basic and acidic residues" evidence="4">
    <location>
        <begin position="74"/>
        <end position="84"/>
    </location>
</feature>
<dbReference type="InterPro" id="IPR020472">
    <property type="entry name" value="WD40_PAC1"/>
</dbReference>
<dbReference type="Pfam" id="PF07676">
    <property type="entry name" value="PD40"/>
    <property type="match status" value="1"/>
</dbReference>
<dbReference type="SMART" id="SM00320">
    <property type="entry name" value="WD40"/>
    <property type="match status" value="6"/>
</dbReference>
<dbReference type="InterPro" id="IPR011047">
    <property type="entry name" value="Quinoprotein_ADH-like_sf"/>
</dbReference>
<evidence type="ECO:0000256" key="1">
    <source>
        <dbReference type="ARBA" id="ARBA00022574"/>
    </source>
</evidence>
<gene>
    <name evidence="5" type="ORF">GCM10018781_37820</name>
</gene>
<dbReference type="PRINTS" id="PR00320">
    <property type="entry name" value="GPROTEINBRPT"/>
</dbReference>
<organism evidence="5 6">
    <name type="scientific">Kitasatospora indigofera</name>
    <dbReference type="NCBI Taxonomy" id="67307"/>
    <lineage>
        <taxon>Bacteria</taxon>
        <taxon>Bacillati</taxon>
        <taxon>Actinomycetota</taxon>
        <taxon>Actinomycetes</taxon>
        <taxon>Kitasatosporales</taxon>
        <taxon>Streptomycetaceae</taxon>
        <taxon>Kitasatospora</taxon>
    </lineage>
</organism>
<dbReference type="PROSITE" id="PS50294">
    <property type="entry name" value="WD_REPEATS_REGION"/>
    <property type="match status" value="3"/>
</dbReference>
<feature type="repeat" description="WD" evidence="3">
    <location>
        <begin position="350"/>
        <end position="391"/>
    </location>
</feature>
<dbReference type="InterPro" id="IPR015943">
    <property type="entry name" value="WD40/YVTN_repeat-like_dom_sf"/>
</dbReference>
<dbReference type="PANTHER" id="PTHR19879:SF9">
    <property type="entry name" value="TRANSCRIPTION INITIATION FACTOR TFIID SUBUNIT 5"/>
    <property type="match status" value="1"/>
</dbReference>
<accession>A0A919FW62</accession>
<dbReference type="CDD" id="cd00200">
    <property type="entry name" value="WD40"/>
    <property type="match status" value="1"/>
</dbReference>
<comment type="caution">
    <text evidence="5">The sequence shown here is derived from an EMBL/GenBank/DDBJ whole genome shotgun (WGS) entry which is preliminary data.</text>
</comment>
<evidence type="ECO:0008006" key="7">
    <source>
        <dbReference type="Google" id="ProtNLM"/>
    </source>
</evidence>
<feature type="repeat" description="WD" evidence="3">
    <location>
        <begin position="224"/>
        <end position="258"/>
    </location>
</feature>
<sequence>MTEHSPGAGAGRPRNRPAAPVPPQRLDIDRGIVGGRDLAGVFVTGDNATVHHEHHVHLPPRPAVRPGPDGGAVPRDRTAKRPAEDAGGQPAQLSGRTLGFVLLGILLVIGAIVSGLDDPAPEGAVPASLASLDDLESTEALAFAPDGRTLTVTGGNGVTRIWDPGTRRTTPALPDPLPGTAGGVLLSADGRTLAGADGNKVRLTEVATGRTPATLTHGNFLQNVTAMAFSPDGRTLATAGGDDRIRGWEVATGRPAFTLARAPHTTALAFSPDGTVLAGVGGPPDGGADGGSVRFWNTATGVLLTSLAQHENGYAGSAAFSPDGLTLAFSAGRVVRFVDVAQGRLGDGRLTGHSRDINDLAFGRDGRTLATAGGDRTVRLWNLSSGRTFATLTEHDGAVRDLAFSPDGLLLATAGADRTARLWTVPCFSPDLLVTASASPGGRPAPRPTATACAPAPTHRTDHDG</sequence>
<proteinExistence type="predicted"/>
<dbReference type="PROSITE" id="PS00678">
    <property type="entry name" value="WD_REPEATS_1"/>
    <property type="match status" value="2"/>
</dbReference>
<evidence type="ECO:0000313" key="5">
    <source>
        <dbReference type="EMBL" id="GHH73446.1"/>
    </source>
</evidence>
<keyword evidence="6" id="KW-1185">Reference proteome</keyword>
<feature type="compositionally biased region" description="Low complexity" evidence="4">
    <location>
        <begin position="438"/>
        <end position="458"/>
    </location>
</feature>
<feature type="repeat" description="WD" evidence="3">
    <location>
        <begin position="392"/>
        <end position="425"/>
    </location>
</feature>
<dbReference type="PROSITE" id="PS50082">
    <property type="entry name" value="WD_REPEATS_2"/>
    <property type="match status" value="3"/>
</dbReference>
<dbReference type="PANTHER" id="PTHR19879">
    <property type="entry name" value="TRANSCRIPTION INITIATION FACTOR TFIID"/>
    <property type="match status" value="1"/>
</dbReference>
<feature type="region of interest" description="Disordered" evidence="4">
    <location>
        <begin position="1"/>
        <end position="29"/>
    </location>
</feature>
<evidence type="ECO:0000313" key="6">
    <source>
        <dbReference type="Proteomes" id="UP000617734"/>
    </source>
</evidence>
<dbReference type="InterPro" id="IPR001680">
    <property type="entry name" value="WD40_rpt"/>
</dbReference>
<dbReference type="Pfam" id="PF00400">
    <property type="entry name" value="WD40"/>
    <property type="match status" value="5"/>
</dbReference>
<reference evidence="5" key="2">
    <citation type="submission" date="2020-09" db="EMBL/GenBank/DDBJ databases">
        <authorList>
            <person name="Sun Q."/>
            <person name="Ohkuma M."/>
        </authorList>
    </citation>
    <scope>NUCLEOTIDE SEQUENCE</scope>
    <source>
        <strain evidence="5">JCM 4646</strain>
    </source>
</reference>
<dbReference type="RefSeq" id="WP_190212034.1">
    <property type="nucleotide sequence ID" value="NZ_BNBO01000020.1"/>
</dbReference>
<dbReference type="EMBL" id="BNBO01000020">
    <property type="protein sequence ID" value="GHH73446.1"/>
    <property type="molecule type" value="Genomic_DNA"/>
</dbReference>
<name>A0A919FW62_9ACTN</name>
<evidence type="ECO:0000256" key="4">
    <source>
        <dbReference type="SAM" id="MobiDB-lite"/>
    </source>
</evidence>
<keyword evidence="2" id="KW-0677">Repeat</keyword>
<dbReference type="SUPFAM" id="SSF50998">
    <property type="entry name" value="Quinoprotein alcohol dehydrogenase-like"/>
    <property type="match status" value="1"/>
</dbReference>
<dbReference type="AlphaFoldDB" id="A0A919FW62"/>
<dbReference type="GeneID" id="95354189"/>
<reference evidence="5" key="1">
    <citation type="journal article" date="2014" name="Int. J. Syst. Evol. Microbiol.">
        <title>Complete genome sequence of Corynebacterium casei LMG S-19264T (=DSM 44701T), isolated from a smear-ripened cheese.</title>
        <authorList>
            <consortium name="US DOE Joint Genome Institute (JGI-PGF)"/>
            <person name="Walter F."/>
            <person name="Albersmeier A."/>
            <person name="Kalinowski J."/>
            <person name="Ruckert C."/>
        </authorList>
    </citation>
    <scope>NUCLEOTIDE SEQUENCE</scope>
    <source>
        <strain evidence="5">JCM 4646</strain>
    </source>
</reference>
<feature type="region of interest" description="Disordered" evidence="4">
    <location>
        <begin position="438"/>
        <end position="465"/>
    </location>
</feature>
<dbReference type="Proteomes" id="UP000617734">
    <property type="component" value="Unassembled WGS sequence"/>
</dbReference>
<dbReference type="Gene3D" id="2.130.10.10">
    <property type="entry name" value="YVTN repeat-like/Quinoprotein amine dehydrogenase"/>
    <property type="match status" value="2"/>
</dbReference>
<protein>
    <recommendedName>
        <fullName evidence="7">Anaphase-promoting complex subunit 4 WD40 domain-containing protein</fullName>
    </recommendedName>
</protein>